<dbReference type="SUPFAM" id="SSF64005">
    <property type="entry name" value="Undecaprenyl diphosphate synthase"/>
    <property type="match status" value="1"/>
</dbReference>
<keyword evidence="2" id="KW-0573">Peptidoglycan synthesis</keyword>
<feature type="binding site" evidence="2">
    <location>
        <position position="28"/>
    </location>
    <ligand>
        <name>substrate</name>
    </ligand>
</feature>
<proteinExistence type="inferred from homology"/>
<dbReference type="GO" id="GO:0008834">
    <property type="term" value="F:ditrans,polycis-undecaprenyl-diphosphate synthase [(2E,6E)-farnesyl-diphosphate specific] activity"/>
    <property type="evidence" value="ECO:0007669"/>
    <property type="project" value="UniProtKB-UniRule"/>
</dbReference>
<feature type="binding site" evidence="2">
    <location>
        <position position="40"/>
    </location>
    <ligand>
        <name>substrate</name>
    </ligand>
</feature>
<dbReference type="PANTHER" id="PTHR10291">
    <property type="entry name" value="DEHYDRODOLICHYL DIPHOSPHATE SYNTHASE FAMILY MEMBER"/>
    <property type="match status" value="1"/>
</dbReference>
<feature type="binding site" evidence="2">
    <location>
        <position position="23"/>
    </location>
    <ligand>
        <name>Mg(2+)</name>
        <dbReference type="ChEBI" id="CHEBI:18420"/>
    </ligand>
</feature>
<keyword evidence="2" id="KW-0460">Magnesium</keyword>
<feature type="binding site" evidence="2">
    <location>
        <begin position="68"/>
        <end position="70"/>
    </location>
    <ligand>
        <name>substrate</name>
    </ligand>
</feature>
<evidence type="ECO:0000313" key="3">
    <source>
        <dbReference type="EMBL" id="SCZ55818.1"/>
    </source>
</evidence>
<dbReference type="NCBIfam" id="TIGR00055">
    <property type="entry name" value="uppS"/>
    <property type="match status" value="1"/>
</dbReference>
<dbReference type="AlphaFoldDB" id="A0A1G5Q2H1"/>
<accession>A0A1G5Q2H1</accession>
<comment type="similarity">
    <text evidence="2">Belongs to the UPP synthase family.</text>
</comment>
<dbReference type="GO" id="GO:0005829">
    <property type="term" value="C:cytosol"/>
    <property type="evidence" value="ECO:0007669"/>
    <property type="project" value="TreeGrafter"/>
</dbReference>
<dbReference type="GO" id="GO:0016094">
    <property type="term" value="P:polyprenol biosynthetic process"/>
    <property type="evidence" value="ECO:0007669"/>
    <property type="project" value="TreeGrafter"/>
</dbReference>
<gene>
    <name evidence="2" type="primary">uppS</name>
    <name evidence="3" type="ORF">SAMN03097708_01205</name>
</gene>
<dbReference type="RefSeq" id="WP_092993951.1">
    <property type="nucleotide sequence ID" value="NZ_FMWD01000003.1"/>
</dbReference>
<dbReference type="GO" id="GO:0008360">
    <property type="term" value="P:regulation of cell shape"/>
    <property type="evidence" value="ECO:0007669"/>
    <property type="project" value="UniProtKB-KW"/>
</dbReference>
<dbReference type="GO" id="GO:0000287">
    <property type="term" value="F:magnesium ion binding"/>
    <property type="evidence" value="ECO:0007669"/>
    <property type="project" value="UniProtKB-UniRule"/>
</dbReference>
<reference evidence="3 4" key="1">
    <citation type="submission" date="2016-10" db="EMBL/GenBank/DDBJ databases">
        <authorList>
            <person name="de Groot N.N."/>
        </authorList>
    </citation>
    <scope>NUCLEOTIDE SEQUENCE [LARGE SCALE GENOMIC DNA]</scope>
    <source>
        <strain evidence="3 4">HLD2</strain>
    </source>
</reference>
<feature type="binding site" evidence="2">
    <location>
        <position position="36"/>
    </location>
    <ligand>
        <name>substrate</name>
    </ligand>
</feature>
<sequence length="252" mass="28463">MANEHISSTPRTRLPRHVAVIMDGNGRWAKQRHLPRFAGHRSGLESVRSMVKLCLHYRIEALTLFAFSSENWRRPKEEVGLLMNLFMTALDKEVGKLHKNGIRLRIVGDTDAFSPELQRRIADAESLTRDNTALTLAVAVNYGGRWDITEAARSLAAAVASGEIRPEDITPDALGERLALSELPEPDLFIRTGGEQRISNFLLWQLAYTELYFTPLLWPEFREAGFEAALDSFASRQRRFGKTGDQVEQEDA</sequence>
<feature type="binding site" evidence="2">
    <location>
        <position position="74"/>
    </location>
    <ligand>
        <name>substrate</name>
    </ligand>
</feature>
<dbReference type="STRING" id="415747.SAMN03097708_01205"/>
<feature type="active site" description="Proton acceptor" evidence="2">
    <location>
        <position position="71"/>
    </location>
</feature>
<comment type="catalytic activity">
    <reaction evidence="2">
        <text>8 isopentenyl diphosphate + (2E,6E)-farnesyl diphosphate = di-trans,octa-cis-undecaprenyl diphosphate + 8 diphosphate</text>
        <dbReference type="Rhea" id="RHEA:27551"/>
        <dbReference type="ChEBI" id="CHEBI:33019"/>
        <dbReference type="ChEBI" id="CHEBI:58405"/>
        <dbReference type="ChEBI" id="CHEBI:128769"/>
        <dbReference type="ChEBI" id="CHEBI:175763"/>
        <dbReference type="EC" id="2.5.1.31"/>
    </reaction>
</comment>
<keyword evidence="1 2" id="KW-0808">Transferase</keyword>
<feature type="active site" evidence="2">
    <location>
        <position position="23"/>
    </location>
</feature>
<feature type="binding site" evidence="2">
    <location>
        <begin position="24"/>
        <end position="27"/>
    </location>
    <ligand>
        <name>substrate</name>
    </ligand>
</feature>
<evidence type="ECO:0000256" key="1">
    <source>
        <dbReference type="ARBA" id="ARBA00022679"/>
    </source>
</evidence>
<dbReference type="EC" id="2.5.1.31" evidence="2"/>
<name>A0A1G5Q2H1_9GAMM</name>
<dbReference type="CDD" id="cd00475">
    <property type="entry name" value="Cis_IPPS"/>
    <property type="match status" value="1"/>
</dbReference>
<evidence type="ECO:0000313" key="4">
    <source>
        <dbReference type="Proteomes" id="UP000199648"/>
    </source>
</evidence>
<dbReference type="Proteomes" id="UP000199648">
    <property type="component" value="Unassembled WGS sequence"/>
</dbReference>
<keyword evidence="4" id="KW-1185">Reference proteome</keyword>
<feature type="binding site" evidence="2">
    <location>
        <position position="210"/>
    </location>
    <ligand>
        <name>Mg(2+)</name>
        <dbReference type="ChEBI" id="CHEBI:18420"/>
    </ligand>
</feature>
<evidence type="ECO:0000256" key="2">
    <source>
        <dbReference type="HAMAP-Rule" id="MF_01139"/>
    </source>
</evidence>
<dbReference type="GO" id="GO:0071555">
    <property type="term" value="P:cell wall organization"/>
    <property type="evidence" value="ECO:0007669"/>
    <property type="project" value="UniProtKB-KW"/>
</dbReference>
<organism evidence="3 4">
    <name type="scientific">Thiohalomonas denitrificans</name>
    <dbReference type="NCBI Taxonomy" id="415747"/>
    <lineage>
        <taxon>Bacteria</taxon>
        <taxon>Pseudomonadati</taxon>
        <taxon>Pseudomonadota</taxon>
        <taxon>Gammaproteobacteria</taxon>
        <taxon>Thiohalomonadales</taxon>
        <taxon>Thiohalomonadaceae</taxon>
        <taxon>Thiohalomonas</taxon>
    </lineage>
</organism>
<keyword evidence="2" id="KW-0479">Metal-binding</keyword>
<comment type="cofactor">
    <cofactor evidence="2">
        <name>Mg(2+)</name>
        <dbReference type="ChEBI" id="CHEBI:18420"/>
    </cofactor>
    <text evidence="2">Binds 2 magnesium ions per subunit.</text>
</comment>
<comment type="subunit">
    <text evidence="2">Homodimer.</text>
</comment>
<dbReference type="InterPro" id="IPR018520">
    <property type="entry name" value="UPP_synth-like_CS"/>
</dbReference>
<dbReference type="PANTHER" id="PTHR10291:SF0">
    <property type="entry name" value="DEHYDRODOLICHYL DIPHOSPHATE SYNTHASE 2"/>
    <property type="match status" value="1"/>
</dbReference>
<feature type="binding site" evidence="2">
    <location>
        <position position="72"/>
    </location>
    <ligand>
        <name>substrate</name>
    </ligand>
</feature>
<dbReference type="EMBL" id="FMWD01000003">
    <property type="protein sequence ID" value="SCZ55818.1"/>
    <property type="molecule type" value="Genomic_DNA"/>
</dbReference>
<dbReference type="GO" id="GO:0009252">
    <property type="term" value="P:peptidoglycan biosynthetic process"/>
    <property type="evidence" value="ECO:0007669"/>
    <property type="project" value="UniProtKB-UniRule"/>
</dbReference>
<feature type="binding site" evidence="2">
    <location>
        <begin position="197"/>
        <end position="199"/>
    </location>
    <ligand>
        <name>substrate</name>
    </ligand>
</feature>
<dbReference type="Pfam" id="PF01255">
    <property type="entry name" value="Prenyltransf"/>
    <property type="match status" value="1"/>
</dbReference>
<dbReference type="InterPro" id="IPR036424">
    <property type="entry name" value="UPP_synth-like_sf"/>
</dbReference>
<keyword evidence="2" id="KW-0133">Cell shape</keyword>
<dbReference type="Gene3D" id="3.40.1180.10">
    <property type="entry name" value="Decaprenyl diphosphate synthase-like"/>
    <property type="match status" value="1"/>
</dbReference>
<dbReference type="HAMAP" id="MF_01139">
    <property type="entry name" value="ISPT"/>
    <property type="match status" value="1"/>
</dbReference>
<dbReference type="FunFam" id="3.40.1180.10:FF:000001">
    <property type="entry name" value="(2E,6E)-farnesyl-diphosphate-specific ditrans,polycis-undecaprenyl-diphosphate synthase"/>
    <property type="match status" value="1"/>
</dbReference>
<dbReference type="InterPro" id="IPR001441">
    <property type="entry name" value="UPP_synth-like"/>
</dbReference>
<dbReference type="OrthoDB" id="4191603at2"/>
<comment type="function">
    <text evidence="2">Catalyzes the sequential condensation of isopentenyl diphosphate (IPP) with (2E,6E)-farnesyl diphosphate (E,E-FPP) to yield (2Z,6Z,10Z,14Z,18Z,22Z,26Z,30Z,34E,38E)-undecaprenyl diphosphate (di-trans,octa-cis-UPP). UPP is the precursor of glycosyl carrier lipid in the biosynthesis of bacterial cell wall polysaccharide components such as peptidoglycan and lipopolysaccharide.</text>
</comment>
<keyword evidence="2" id="KW-0961">Cell wall biogenesis/degradation</keyword>
<feature type="binding site" evidence="2">
    <location>
        <position position="191"/>
    </location>
    <ligand>
        <name>substrate</name>
    </ligand>
</feature>
<protein>
    <recommendedName>
        <fullName evidence="2">Ditrans,polycis-undecaprenyl-diphosphate synthase ((2E,6E)-farnesyl-diphosphate specific)</fullName>
        <ecNumber evidence="2">2.5.1.31</ecNumber>
    </recommendedName>
    <alternativeName>
        <fullName evidence="2">Ditrans,polycis-undecaprenylcistransferase</fullName>
    </alternativeName>
    <alternativeName>
        <fullName evidence="2">Undecaprenyl diphosphate synthase</fullName>
        <shortName evidence="2">UDS</shortName>
    </alternativeName>
    <alternativeName>
        <fullName evidence="2">Undecaprenyl pyrophosphate synthase</fullName>
        <shortName evidence="2">UPP synthase</shortName>
    </alternativeName>
</protein>
<dbReference type="PROSITE" id="PS01066">
    <property type="entry name" value="UPP_SYNTHASE"/>
    <property type="match status" value="1"/>
</dbReference>